<dbReference type="PROSITE" id="PS50889">
    <property type="entry name" value="S4"/>
    <property type="match status" value="1"/>
</dbReference>
<evidence type="ECO:0000259" key="2">
    <source>
        <dbReference type="SMART" id="SM00363"/>
    </source>
</evidence>
<gene>
    <name evidence="3" type="ORF">SAC06_06770</name>
</gene>
<dbReference type="EMBL" id="CP138335">
    <property type="protein sequence ID" value="XBW07348.1"/>
    <property type="molecule type" value="Genomic_DNA"/>
</dbReference>
<dbReference type="SUPFAM" id="SSF55174">
    <property type="entry name" value="Alpha-L RNA-binding motif"/>
    <property type="match status" value="1"/>
</dbReference>
<dbReference type="Pfam" id="PF13275">
    <property type="entry name" value="S4_2"/>
    <property type="match status" value="1"/>
</dbReference>
<dbReference type="SMART" id="SM00363">
    <property type="entry name" value="S4"/>
    <property type="match status" value="1"/>
</dbReference>
<protein>
    <submittedName>
        <fullName evidence="3">RNA-binding S4 domain-containing protein</fullName>
    </submittedName>
</protein>
<evidence type="ECO:0000256" key="1">
    <source>
        <dbReference type="PROSITE-ProRule" id="PRU00182"/>
    </source>
</evidence>
<name>A0AAU7V4X0_9ACTO</name>
<sequence length="79" mass="8343">MSQLPTVTVSGTIRLGQFLKLTGLVEDGAQARTLIQEGDVEVNGQVDTRRGRQLAPGDEVVVRWPTGSAGARVGAPEDN</sequence>
<feature type="domain" description="RNA-binding S4" evidence="2">
    <location>
        <begin position="13"/>
        <end position="71"/>
    </location>
</feature>
<dbReference type="RefSeq" id="WP_350257554.1">
    <property type="nucleotide sequence ID" value="NZ_CP138335.1"/>
</dbReference>
<dbReference type="InterPro" id="IPR002942">
    <property type="entry name" value="S4_RNA-bd"/>
</dbReference>
<dbReference type="KEGG" id="sapp:SAC06_06770"/>
<dbReference type="GO" id="GO:0003723">
    <property type="term" value="F:RNA binding"/>
    <property type="evidence" value="ECO:0007669"/>
    <property type="project" value="UniProtKB-KW"/>
</dbReference>
<dbReference type="Gene3D" id="3.10.290.10">
    <property type="entry name" value="RNA-binding S4 domain"/>
    <property type="match status" value="1"/>
</dbReference>
<dbReference type="InterPro" id="IPR036986">
    <property type="entry name" value="S4_RNA-bd_sf"/>
</dbReference>
<evidence type="ECO:0000313" key="3">
    <source>
        <dbReference type="EMBL" id="XBW07348.1"/>
    </source>
</evidence>
<organism evidence="3">
    <name type="scientific">Scrofimicrobium appendicitidis</name>
    <dbReference type="NCBI Taxonomy" id="3079930"/>
    <lineage>
        <taxon>Bacteria</taxon>
        <taxon>Bacillati</taxon>
        <taxon>Actinomycetota</taxon>
        <taxon>Actinomycetes</taxon>
        <taxon>Actinomycetales</taxon>
        <taxon>Actinomycetaceae</taxon>
        <taxon>Scrofimicrobium</taxon>
    </lineage>
</organism>
<keyword evidence="1" id="KW-0694">RNA-binding</keyword>
<accession>A0AAU7V4X0</accession>
<dbReference type="CDD" id="cd00165">
    <property type="entry name" value="S4"/>
    <property type="match status" value="1"/>
</dbReference>
<proteinExistence type="predicted"/>
<dbReference type="AlphaFoldDB" id="A0AAU7V4X0"/>
<reference evidence="3" key="1">
    <citation type="submission" date="2023-11" db="EMBL/GenBank/DDBJ databases">
        <title>Scrofimicrobium hongkongense sp. nov., isolated from a patient with peritonitis.</title>
        <authorList>
            <person name="Lao H.Y."/>
            <person name="Wong A.Y.P."/>
            <person name="Ng T.L."/>
            <person name="Wong R.Y.L."/>
            <person name="Yau M.C.Y."/>
            <person name="Lam J.Y.W."/>
            <person name="Siu G.K.H."/>
        </authorList>
    </citation>
    <scope>NUCLEOTIDE SEQUENCE</scope>
    <source>
        <strain evidence="3">R131</strain>
    </source>
</reference>